<dbReference type="InterPro" id="IPR058248">
    <property type="entry name" value="Lxx211020-like"/>
</dbReference>
<proteinExistence type="predicted"/>
<dbReference type="Proteomes" id="UP001595756">
    <property type="component" value="Unassembled WGS sequence"/>
</dbReference>
<feature type="region of interest" description="Disordered" evidence="1">
    <location>
        <begin position="25"/>
        <end position="44"/>
    </location>
</feature>
<feature type="signal peptide" evidence="2">
    <location>
        <begin position="1"/>
        <end position="23"/>
    </location>
</feature>
<reference evidence="4" key="1">
    <citation type="journal article" date="2019" name="Int. J. Syst. Evol. Microbiol.">
        <title>The Global Catalogue of Microorganisms (GCM) 10K type strain sequencing project: providing services to taxonomists for standard genome sequencing and annotation.</title>
        <authorList>
            <consortium name="The Broad Institute Genomics Platform"/>
            <consortium name="The Broad Institute Genome Sequencing Center for Infectious Disease"/>
            <person name="Wu L."/>
            <person name="Ma J."/>
        </authorList>
    </citation>
    <scope>NUCLEOTIDE SEQUENCE [LARGE SCALE GENOMIC DNA]</scope>
    <source>
        <strain evidence="4">CGMCC 1.19029</strain>
    </source>
</reference>
<dbReference type="EMBL" id="JBHSDY010000002">
    <property type="protein sequence ID" value="MFC4297243.1"/>
    <property type="molecule type" value="Genomic_DNA"/>
</dbReference>
<sequence>MNHSLKCLMVAVLAAAASFSVQARSGHEGHGNSHASHDGFGDPAKAVAPEGVTVTDCWIRALPNRLPSAAYFTLNNAGTQDAVLIGAQSSAFGKVMLHANKTVNGMAAMVHADKVVVPAGGHFEFSPGGHHVMLEQPTADLQIGKRLPITFWFESDQAITSDCDIRSPAGLK</sequence>
<protein>
    <submittedName>
        <fullName evidence="3">Copper chaperone PCu(A)C</fullName>
    </submittedName>
</protein>
<accession>A0ABV8RV12</accession>
<dbReference type="InterPro" id="IPR007410">
    <property type="entry name" value="LpqE-like"/>
</dbReference>
<gene>
    <name evidence="3" type="ORF">ACFO0J_04215</name>
</gene>
<feature type="compositionally biased region" description="Basic and acidic residues" evidence="1">
    <location>
        <begin position="25"/>
        <end position="40"/>
    </location>
</feature>
<dbReference type="SUPFAM" id="SSF110087">
    <property type="entry name" value="DR1885-like metal-binding protein"/>
    <property type="match status" value="1"/>
</dbReference>
<name>A0ABV8RV12_9BURK</name>
<evidence type="ECO:0000256" key="1">
    <source>
        <dbReference type="SAM" id="MobiDB-lite"/>
    </source>
</evidence>
<comment type="caution">
    <text evidence="3">The sequence shown here is derived from an EMBL/GenBank/DDBJ whole genome shotgun (WGS) entry which is preliminary data.</text>
</comment>
<evidence type="ECO:0000256" key="2">
    <source>
        <dbReference type="SAM" id="SignalP"/>
    </source>
</evidence>
<dbReference type="RefSeq" id="WP_376811798.1">
    <property type="nucleotide sequence ID" value="NZ_JBHSDY010000002.1"/>
</dbReference>
<evidence type="ECO:0000313" key="3">
    <source>
        <dbReference type="EMBL" id="MFC4297243.1"/>
    </source>
</evidence>
<dbReference type="Pfam" id="PF04314">
    <property type="entry name" value="PCuAC"/>
    <property type="match status" value="1"/>
</dbReference>
<evidence type="ECO:0000313" key="4">
    <source>
        <dbReference type="Proteomes" id="UP001595756"/>
    </source>
</evidence>
<dbReference type="Gene3D" id="2.60.40.1890">
    <property type="entry name" value="PCu(A)C copper chaperone"/>
    <property type="match status" value="1"/>
</dbReference>
<dbReference type="InterPro" id="IPR036182">
    <property type="entry name" value="PCuAC_sf"/>
</dbReference>
<organism evidence="3 4">
    <name type="scientific">Castellaniella hirudinis</name>
    <dbReference type="NCBI Taxonomy" id="1144617"/>
    <lineage>
        <taxon>Bacteria</taxon>
        <taxon>Pseudomonadati</taxon>
        <taxon>Pseudomonadota</taxon>
        <taxon>Betaproteobacteria</taxon>
        <taxon>Burkholderiales</taxon>
        <taxon>Alcaligenaceae</taxon>
        <taxon>Castellaniella</taxon>
    </lineage>
</organism>
<feature type="chain" id="PRO_5046241693" evidence="2">
    <location>
        <begin position="24"/>
        <end position="172"/>
    </location>
</feature>
<dbReference type="PANTHER" id="PTHR36302:SF1">
    <property type="entry name" value="COPPER CHAPERONE PCU(A)C"/>
    <property type="match status" value="1"/>
</dbReference>
<keyword evidence="4" id="KW-1185">Reference proteome</keyword>
<keyword evidence="2" id="KW-0732">Signal</keyword>
<dbReference type="PANTHER" id="PTHR36302">
    <property type="entry name" value="BLR7088 PROTEIN"/>
    <property type="match status" value="1"/>
</dbReference>